<dbReference type="Pfam" id="PF01370">
    <property type="entry name" value="Epimerase"/>
    <property type="match status" value="1"/>
</dbReference>
<dbReference type="CDD" id="cd05238">
    <property type="entry name" value="Gne_like_SDR_e"/>
    <property type="match status" value="1"/>
</dbReference>
<dbReference type="HOGENOM" id="CLU_007383_19_0_1"/>
<dbReference type="RefSeq" id="XP_016267415.1">
    <property type="nucleotide sequence ID" value="XM_016403518.1"/>
</dbReference>
<keyword evidence="2" id="KW-0119">Carbohydrate metabolism</keyword>
<dbReference type="InterPro" id="IPR036291">
    <property type="entry name" value="NAD(P)-bd_dom_sf"/>
</dbReference>
<dbReference type="PANTHER" id="PTHR43103">
    <property type="entry name" value="NUCLEOSIDE-DIPHOSPHATE-SUGAR EPIMERASE"/>
    <property type="match status" value="1"/>
</dbReference>
<accession>A0A0D2EGW4</accession>
<dbReference type="SUPFAM" id="SSF51735">
    <property type="entry name" value="NAD(P)-binding Rossmann-fold domains"/>
    <property type="match status" value="1"/>
</dbReference>
<gene>
    <name evidence="4" type="ORF">PV06_02793</name>
</gene>
<dbReference type="GeneID" id="27354867"/>
<evidence type="ECO:0000256" key="1">
    <source>
        <dbReference type="ARBA" id="ARBA00022857"/>
    </source>
</evidence>
<evidence type="ECO:0000313" key="4">
    <source>
        <dbReference type="EMBL" id="KIW47199.1"/>
    </source>
</evidence>
<dbReference type="Proteomes" id="UP000053342">
    <property type="component" value="Unassembled WGS sequence"/>
</dbReference>
<dbReference type="STRING" id="215243.A0A0D2EGW4"/>
<dbReference type="Gene3D" id="3.90.25.10">
    <property type="entry name" value="UDP-galactose 4-epimerase, domain 1"/>
    <property type="match status" value="1"/>
</dbReference>
<name>A0A0D2EGW4_9EURO</name>
<evidence type="ECO:0000256" key="2">
    <source>
        <dbReference type="ARBA" id="ARBA00023277"/>
    </source>
</evidence>
<feature type="domain" description="NAD-dependent epimerase/dehydratase" evidence="3">
    <location>
        <begin position="3"/>
        <end position="202"/>
    </location>
</feature>
<dbReference type="AlphaFoldDB" id="A0A0D2EGW4"/>
<reference evidence="4 5" key="1">
    <citation type="submission" date="2015-01" db="EMBL/GenBank/DDBJ databases">
        <title>The Genome Sequence of Exophiala oligosperma CBS72588.</title>
        <authorList>
            <consortium name="The Broad Institute Genomics Platform"/>
            <person name="Cuomo C."/>
            <person name="de Hoog S."/>
            <person name="Gorbushina A."/>
            <person name="Stielow B."/>
            <person name="Teixiera M."/>
            <person name="Abouelleil A."/>
            <person name="Chapman S.B."/>
            <person name="Priest M."/>
            <person name="Young S.K."/>
            <person name="Wortman J."/>
            <person name="Nusbaum C."/>
            <person name="Birren B."/>
        </authorList>
    </citation>
    <scope>NUCLEOTIDE SEQUENCE [LARGE SCALE GENOMIC DNA]</scope>
    <source>
        <strain evidence="4 5">CBS 72588</strain>
    </source>
</reference>
<dbReference type="InterPro" id="IPR001509">
    <property type="entry name" value="Epimerase_deHydtase"/>
</dbReference>
<protein>
    <recommendedName>
        <fullName evidence="3">NAD-dependent epimerase/dehydratase domain-containing protein</fullName>
    </recommendedName>
</protein>
<dbReference type="VEuPathDB" id="FungiDB:PV06_02793"/>
<organism evidence="4 5">
    <name type="scientific">Exophiala oligosperma</name>
    <dbReference type="NCBI Taxonomy" id="215243"/>
    <lineage>
        <taxon>Eukaryota</taxon>
        <taxon>Fungi</taxon>
        <taxon>Dikarya</taxon>
        <taxon>Ascomycota</taxon>
        <taxon>Pezizomycotina</taxon>
        <taxon>Eurotiomycetes</taxon>
        <taxon>Chaetothyriomycetidae</taxon>
        <taxon>Chaetothyriales</taxon>
        <taxon>Herpotrichiellaceae</taxon>
        <taxon>Exophiala</taxon>
    </lineage>
</organism>
<evidence type="ECO:0000259" key="3">
    <source>
        <dbReference type="Pfam" id="PF01370"/>
    </source>
</evidence>
<dbReference type="OrthoDB" id="16464at2759"/>
<proteinExistence type="predicted"/>
<dbReference type="Gene3D" id="3.40.50.720">
    <property type="entry name" value="NAD(P)-binding Rossmann-like Domain"/>
    <property type="match status" value="1"/>
</dbReference>
<dbReference type="PANTHER" id="PTHR43103:SF3">
    <property type="entry name" value="ADP-L-GLYCERO-D-MANNO-HEPTOSE-6-EPIMERASE"/>
    <property type="match status" value="1"/>
</dbReference>
<evidence type="ECO:0000313" key="5">
    <source>
        <dbReference type="Proteomes" id="UP000053342"/>
    </source>
</evidence>
<dbReference type="EMBL" id="KN847333">
    <property type="protein sequence ID" value="KIW47199.1"/>
    <property type="molecule type" value="Genomic_DNA"/>
</dbReference>
<sequence length="324" mass="35557">MKILITGAGGFLGQFLARELLSNPDHKVVLTDIVDVPVPKGSKNPRNATCVKADLLKDRGASVITPDLDAVYIFHGIMSSGSEANYDLGMNVNLESTRLLLETIRHVRPGLRVIYASSQAVYGRPLPDVITESVLPTPEGSYGAAKLMCETLINDMNRKGFIDAVTLRFPTISVRPGKPAPAASAFISGIIREPLAGKECVVPVEDRNFPSNVCSPNTLISNLVHALTLDGGALPRHKRVVNAPGICVTIQQMLDALAKVAGKDKLRYVREEHDEFQARILYSWAYNYDNTLALSLGFRQPTGFEDAVKEYMNFMAEQEKWESE</sequence>
<keyword evidence="1" id="KW-0521">NADP</keyword>
<keyword evidence="5" id="KW-1185">Reference proteome</keyword>